<evidence type="ECO:0000313" key="3">
    <source>
        <dbReference type="EMBL" id="KJZ73370.1"/>
    </source>
</evidence>
<dbReference type="PANTHER" id="PTHR37792">
    <property type="entry name" value="RIBONUCLEASE MRP PROTEIN SUBUNIT RMP1"/>
    <property type="match status" value="1"/>
</dbReference>
<evidence type="ECO:0000256" key="1">
    <source>
        <dbReference type="SAM" id="MobiDB-lite"/>
    </source>
</evidence>
<feature type="domain" description="RNase MRP protein 1 RNA binding" evidence="2">
    <location>
        <begin position="33"/>
        <end position="74"/>
    </location>
</feature>
<gene>
    <name evidence="3" type="ORF">HIM_07164</name>
</gene>
<dbReference type="GO" id="GO:0000294">
    <property type="term" value="P:nuclear-transcribed mRNA catabolic process, RNase MRP-dependent"/>
    <property type="evidence" value="ECO:0007669"/>
    <property type="project" value="TreeGrafter"/>
</dbReference>
<evidence type="ECO:0000313" key="4">
    <source>
        <dbReference type="Proteomes" id="UP000054481"/>
    </source>
</evidence>
<dbReference type="GO" id="GO:0042134">
    <property type="term" value="F:rRNA primary transcript binding"/>
    <property type="evidence" value="ECO:0007669"/>
    <property type="project" value="InterPro"/>
</dbReference>
<organism evidence="3 4">
    <name type="scientific">Hirsutella minnesotensis 3608</name>
    <dbReference type="NCBI Taxonomy" id="1043627"/>
    <lineage>
        <taxon>Eukaryota</taxon>
        <taxon>Fungi</taxon>
        <taxon>Dikarya</taxon>
        <taxon>Ascomycota</taxon>
        <taxon>Pezizomycotina</taxon>
        <taxon>Sordariomycetes</taxon>
        <taxon>Hypocreomycetidae</taxon>
        <taxon>Hypocreales</taxon>
        <taxon>Ophiocordycipitaceae</taxon>
        <taxon>Hirsutella</taxon>
    </lineage>
</organism>
<dbReference type="EMBL" id="KQ030535">
    <property type="protein sequence ID" value="KJZ73370.1"/>
    <property type="molecule type" value="Genomic_DNA"/>
</dbReference>
<feature type="region of interest" description="Disordered" evidence="1">
    <location>
        <begin position="135"/>
        <end position="183"/>
    </location>
</feature>
<dbReference type="PANTHER" id="PTHR37792:SF1">
    <property type="entry name" value="RIBONUCLEASE MRP PROTEIN SUBUNIT RMP1"/>
    <property type="match status" value="1"/>
</dbReference>
<evidence type="ECO:0000259" key="2">
    <source>
        <dbReference type="Pfam" id="PF20945"/>
    </source>
</evidence>
<dbReference type="Proteomes" id="UP000054481">
    <property type="component" value="Unassembled WGS sequence"/>
</dbReference>
<reference evidence="3 4" key="1">
    <citation type="journal article" date="2014" name="Genome Biol. Evol.">
        <title>Comparative genomics and transcriptomics analyses reveal divergent lifestyle features of nematode endoparasitic fungus Hirsutella minnesotensis.</title>
        <authorList>
            <person name="Lai Y."/>
            <person name="Liu K."/>
            <person name="Zhang X."/>
            <person name="Zhang X."/>
            <person name="Li K."/>
            <person name="Wang N."/>
            <person name="Shu C."/>
            <person name="Wu Y."/>
            <person name="Wang C."/>
            <person name="Bushley K.E."/>
            <person name="Xiang M."/>
            <person name="Liu X."/>
        </authorList>
    </citation>
    <scope>NUCLEOTIDE SEQUENCE [LARGE SCALE GENOMIC DNA]</scope>
    <source>
        <strain evidence="3 4">3608</strain>
    </source>
</reference>
<protein>
    <recommendedName>
        <fullName evidence="2">RNase MRP protein 1 RNA binding domain-containing protein</fullName>
    </recommendedName>
</protein>
<accession>A0A0F7ZN97</accession>
<proteinExistence type="predicted"/>
<keyword evidence="4" id="KW-1185">Reference proteome</keyword>
<dbReference type="InterPro" id="IPR047205">
    <property type="entry name" value="RMP1"/>
</dbReference>
<name>A0A0F7ZN97_9HYPO</name>
<dbReference type="OrthoDB" id="5414547at2759"/>
<dbReference type="InterPro" id="IPR047204">
    <property type="entry name" value="RMP1_RBD"/>
</dbReference>
<dbReference type="GO" id="GO:0000172">
    <property type="term" value="C:ribonuclease MRP complex"/>
    <property type="evidence" value="ECO:0007669"/>
    <property type="project" value="InterPro"/>
</dbReference>
<dbReference type="GO" id="GO:0000466">
    <property type="term" value="P:maturation of 5.8S rRNA from tricistronic rRNA transcript (SSU-rRNA, 5.8S rRNA, LSU-rRNA)"/>
    <property type="evidence" value="ECO:0007669"/>
    <property type="project" value="TreeGrafter"/>
</dbReference>
<feature type="region of interest" description="Disordered" evidence="1">
    <location>
        <begin position="89"/>
        <end position="116"/>
    </location>
</feature>
<dbReference type="AlphaFoldDB" id="A0A0F7ZN97"/>
<sequence>MNHPLRRGLRRLDECLLRARPARSSPVPRRHDAVARARWLTTHAVQRAYVAFTQLAADNQYAPLGLLLLAVLARIHNILVEFAPAQLPPATAPDVSQQQPALSGPSVANPATAVDTPDHGVTVARLDVHIGGVPAVQTDSTVSRPKHTKPQNEASPGKDGLKTKRTKKRRGGDALSSLFSSLS</sequence>
<dbReference type="Pfam" id="PF20945">
    <property type="entry name" value="RMP1"/>
    <property type="match status" value="1"/>
</dbReference>